<dbReference type="InterPro" id="IPR001460">
    <property type="entry name" value="PCN-bd_Tpept"/>
</dbReference>
<dbReference type="RefSeq" id="WP_154918292.1">
    <property type="nucleotide sequence ID" value="NZ_VUOE01000001.1"/>
</dbReference>
<evidence type="ECO:0000256" key="10">
    <source>
        <dbReference type="ARBA" id="ARBA00022801"/>
    </source>
</evidence>
<evidence type="ECO:0000256" key="3">
    <source>
        <dbReference type="ARBA" id="ARBA00007090"/>
    </source>
</evidence>
<evidence type="ECO:0000256" key="13">
    <source>
        <dbReference type="ARBA" id="ARBA00023136"/>
    </source>
</evidence>
<evidence type="ECO:0000256" key="18">
    <source>
        <dbReference type="SAM" id="Phobius"/>
    </source>
</evidence>
<evidence type="ECO:0000313" key="22">
    <source>
        <dbReference type="Proteomes" id="UP000323188"/>
    </source>
</evidence>
<dbReference type="GO" id="GO:0005886">
    <property type="term" value="C:plasma membrane"/>
    <property type="evidence" value="ECO:0007669"/>
    <property type="project" value="UniProtKB-SubCell"/>
</dbReference>
<dbReference type="GO" id="GO:0008955">
    <property type="term" value="F:peptidoglycan glycosyltransferase activity"/>
    <property type="evidence" value="ECO:0007669"/>
    <property type="project" value="UniProtKB-EC"/>
</dbReference>
<keyword evidence="12" id="KW-0573">Peptidoglycan synthesis</keyword>
<evidence type="ECO:0000256" key="9">
    <source>
        <dbReference type="ARBA" id="ARBA00022679"/>
    </source>
</evidence>
<keyword evidence="11" id="KW-0133">Cell shape</keyword>
<comment type="similarity">
    <text evidence="3">In the C-terminal section; belongs to the transpeptidase family.</text>
</comment>
<keyword evidence="13 18" id="KW-0472">Membrane</keyword>
<comment type="catalytic activity">
    <reaction evidence="16">
        <text>Preferential cleavage: (Ac)2-L-Lys-D-Ala-|-D-Ala. Also transpeptidation of peptidyl-alanyl moieties that are N-acyl substituents of D-alanine.</text>
        <dbReference type="EC" id="3.4.16.4"/>
    </reaction>
</comment>
<evidence type="ECO:0000256" key="15">
    <source>
        <dbReference type="ARBA" id="ARBA00023316"/>
    </source>
</evidence>
<evidence type="ECO:0000256" key="17">
    <source>
        <dbReference type="ARBA" id="ARBA00049902"/>
    </source>
</evidence>
<comment type="subcellular location">
    <subcellularLocation>
        <location evidence="1">Cell membrane</location>
    </subcellularLocation>
</comment>
<dbReference type="PANTHER" id="PTHR32282:SF11">
    <property type="entry name" value="PENICILLIN-BINDING PROTEIN 1B"/>
    <property type="match status" value="1"/>
</dbReference>
<dbReference type="GO" id="GO:0071555">
    <property type="term" value="P:cell wall organization"/>
    <property type="evidence" value="ECO:0007669"/>
    <property type="project" value="UniProtKB-KW"/>
</dbReference>
<dbReference type="PANTHER" id="PTHR32282">
    <property type="entry name" value="BINDING PROTEIN TRANSPEPTIDASE, PUTATIVE-RELATED"/>
    <property type="match status" value="1"/>
</dbReference>
<reference evidence="21 22" key="1">
    <citation type="submission" date="2019-09" db="EMBL/GenBank/DDBJ databases">
        <authorList>
            <person name="Khan S.A."/>
            <person name="Jeon C.O."/>
            <person name="Chun B.H."/>
            <person name="Jeong S.E."/>
        </authorList>
    </citation>
    <scope>NUCLEOTIDE SEQUENCE [LARGE SCALE GENOMIC DNA]</scope>
    <source>
        <strain evidence="21 22">KCTC 42508</strain>
    </source>
</reference>
<evidence type="ECO:0000256" key="1">
    <source>
        <dbReference type="ARBA" id="ARBA00004236"/>
    </source>
</evidence>
<evidence type="ECO:0000256" key="2">
    <source>
        <dbReference type="ARBA" id="ARBA00004752"/>
    </source>
</evidence>
<evidence type="ECO:0000256" key="16">
    <source>
        <dbReference type="ARBA" id="ARBA00034000"/>
    </source>
</evidence>
<keyword evidence="5" id="KW-1003">Cell membrane</keyword>
<proteinExistence type="inferred from homology"/>
<evidence type="ECO:0000256" key="4">
    <source>
        <dbReference type="ARBA" id="ARBA00007739"/>
    </source>
</evidence>
<feature type="domain" description="Glycosyl transferase family 51" evidence="20">
    <location>
        <begin position="107"/>
        <end position="277"/>
    </location>
</feature>
<sequence length="809" mass="91253">MQKTNLLQRMKERVEHIIHRLMIQVIILLRKSKKLILSSLGFIIKHPIKFTLYLFISCLGAVLSFFLLTYFGAFGHIPTKQELKALQNPVTSTIYGKDEQPIGVFFFQNRSNIEQVELTNEIINALVATEDVRFFSHGGIDYRSYARVLIKSVLLGQDAGGGSTITQQIAKNLFGRKKQRFLTTPINKMREIIIAKRLESIYTKDELVLLYFNTVSFGENLYGLEKAAHRFFNKSTTDLDLSESATLVGLLKAPTFYNPRNHPERAEKRRNIVLEQMIKYGYIDDSLANLAKKPLALNYQPPVKQSSFASYYKEFIRREFNKWALENPKSNGGQYDVELDGLKIYTTLNPNIQRYLENAMTRQMKRLQADMDRAWTSATVEGGKEGLVKRLLADHPQVKKLRQQGKTEAELDEFVNSIQNRKYWELGLGWVDVDQSLKDSIIKTVTRLHTGILALNSGSGEIMGYLGGIDYGFSQKDHIQEPKQVGSVFKPITYLAALNSHENACTFYDNILRKYSKFEDWTPRNADHRYGGSYSMHGALANSINTVSVELQLKTGNQNVIALAKKMGIDTEIPDVPSIVLGTAEISLFEMVKAYASISNGGRSVTPYIIERIEQEDGTVLFTADKKNIGNRVSATENVKTLQKMMLEVTQEGTGKGFQAYGVPFNIIGKTGTTQNNSDGWFIGCSPELVIGSWVGTLDKRVQMGYGSGARTAMPMVASVFRSLSSWKRPMLTNFEFDQEHFGCPSYSELDAASAMAHYSTDSVYLKELFIKDSIIQDSINRKVFFDSIRGPIIQPDSLKLETIGSEQL</sequence>
<dbReference type="SUPFAM" id="SSF56601">
    <property type="entry name" value="beta-lactamase/transpeptidase-like"/>
    <property type="match status" value="1"/>
</dbReference>
<keyword evidence="14" id="KW-0511">Multifunctional enzyme</keyword>
<evidence type="ECO:0000256" key="6">
    <source>
        <dbReference type="ARBA" id="ARBA00022645"/>
    </source>
</evidence>
<dbReference type="Proteomes" id="UP000323188">
    <property type="component" value="Unassembled WGS sequence"/>
</dbReference>
<evidence type="ECO:0000256" key="7">
    <source>
        <dbReference type="ARBA" id="ARBA00022670"/>
    </source>
</evidence>
<comment type="caution">
    <text evidence="21">The sequence shown here is derived from an EMBL/GenBank/DDBJ whole genome shotgun (WGS) entry which is preliminary data.</text>
</comment>
<dbReference type="InterPro" id="IPR012338">
    <property type="entry name" value="Beta-lactam/transpept-like"/>
</dbReference>
<protein>
    <submittedName>
        <fullName evidence="21">Penicillin-binding protein</fullName>
    </submittedName>
</protein>
<evidence type="ECO:0000256" key="11">
    <source>
        <dbReference type="ARBA" id="ARBA00022960"/>
    </source>
</evidence>
<comment type="similarity">
    <text evidence="4">In the N-terminal section; belongs to the glycosyltransferase 51 family.</text>
</comment>
<dbReference type="EMBL" id="VUOE01000001">
    <property type="protein sequence ID" value="KAA2219825.1"/>
    <property type="molecule type" value="Genomic_DNA"/>
</dbReference>
<keyword evidence="6" id="KW-0121">Carboxypeptidase</keyword>
<evidence type="ECO:0000256" key="8">
    <source>
        <dbReference type="ARBA" id="ARBA00022676"/>
    </source>
</evidence>
<keyword evidence="10" id="KW-0378">Hydrolase</keyword>
<keyword evidence="7" id="KW-0645">Protease</keyword>
<dbReference type="Pfam" id="PF00905">
    <property type="entry name" value="Transpeptidase"/>
    <property type="match status" value="1"/>
</dbReference>
<keyword evidence="15" id="KW-0961">Cell wall biogenesis/degradation</keyword>
<feature type="domain" description="Penicillin-binding protein transpeptidase" evidence="19">
    <location>
        <begin position="452"/>
        <end position="687"/>
    </location>
</feature>
<evidence type="ECO:0000256" key="5">
    <source>
        <dbReference type="ARBA" id="ARBA00022475"/>
    </source>
</evidence>
<dbReference type="GO" id="GO:0008658">
    <property type="term" value="F:penicillin binding"/>
    <property type="evidence" value="ECO:0007669"/>
    <property type="project" value="InterPro"/>
</dbReference>
<dbReference type="InterPro" id="IPR050396">
    <property type="entry name" value="Glycosyltr_51/Transpeptidase"/>
</dbReference>
<dbReference type="Gene3D" id="3.40.710.10">
    <property type="entry name" value="DD-peptidase/beta-lactamase superfamily"/>
    <property type="match status" value="1"/>
</dbReference>
<evidence type="ECO:0000259" key="19">
    <source>
        <dbReference type="Pfam" id="PF00905"/>
    </source>
</evidence>
<name>A0A5B2U1B6_9FLAO</name>
<keyword evidence="18" id="KW-0812">Transmembrane</keyword>
<evidence type="ECO:0000313" key="21">
    <source>
        <dbReference type="EMBL" id="KAA2219825.1"/>
    </source>
</evidence>
<keyword evidence="9" id="KW-0808">Transferase</keyword>
<dbReference type="InterPro" id="IPR023346">
    <property type="entry name" value="Lysozyme-like_dom_sf"/>
</dbReference>
<organism evidence="21 22">
    <name type="scientific">Maribacter flavus</name>
    <dbReference type="NCBI Taxonomy" id="1658664"/>
    <lineage>
        <taxon>Bacteria</taxon>
        <taxon>Pseudomonadati</taxon>
        <taxon>Bacteroidota</taxon>
        <taxon>Flavobacteriia</taxon>
        <taxon>Flavobacteriales</taxon>
        <taxon>Flavobacteriaceae</taxon>
        <taxon>Maribacter</taxon>
    </lineage>
</organism>
<evidence type="ECO:0000256" key="12">
    <source>
        <dbReference type="ARBA" id="ARBA00022984"/>
    </source>
</evidence>
<evidence type="ECO:0000256" key="14">
    <source>
        <dbReference type="ARBA" id="ARBA00023268"/>
    </source>
</evidence>
<evidence type="ECO:0000259" key="20">
    <source>
        <dbReference type="Pfam" id="PF00912"/>
    </source>
</evidence>
<dbReference type="GO" id="GO:0006508">
    <property type="term" value="P:proteolysis"/>
    <property type="evidence" value="ECO:0007669"/>
    <property type="project" value="UniProtKB-KW"/>
</dbReference>
<gene>
    <name evidence="21" type="ORF">F0361_09620</name>
</gene>
<accession>A0A5B2U1B6</accession>
<dbReference type="AlphaFoldDB" id="A0A5B2U1B6"/>
<comment type="pathway">
    <text evidence="2">Cell wall biogenesis; peptidoglycan biosynthesis.</text>
</comment>
<keyword evidence="8" id="KW-0328">Glycosyltransferase</keyword>
<dbReference type="InterPro" id="IPR036950">
    <property type="entry name" value="PBP_transglycosylase"/>
</dbReference>
<dbReference type="GO" id="GO:0008360">
    <property type="term" value="P:regulation of cell shape"/>
    <property type="evidence" value="ECO:0007669"/>
    <property type="project" value="UniProtKB-KW"/>
</dbReference>
<feature type="transmembrane region" description="Helical" evidence="18">
    <location>
        <begin position="50"/>
        <end position="74"/>
    </location>
</feature>
<dbReference type="Gene3D" id="1.10.3810.10">
    <property type="entry name" value="Biosynthetic peptidoglycan transglycosylase-like"/>
    <property type="match status" value="1"/>
</dbReference>
<dbReference type="InterPro" id="IPR001264">
    <property type="entry name" value="Glyco_trans_51"/>
</dbReference>
<keyword evidence="18" id="KW-1133">Transmembrane helix</keyword>
<dbReference type="GO" id="GO:0030288">
    <property type="term" value="C:outer membrane-bounded periplasmic space"/>
    <property type="evidence" value="ECO:0007669"/>
    <property type="project" value="TreeGrafter"/>
</dbReference>
<comment type="catalytic activity">
    <reaction evidence="17">
        <text>[GlcNAc-(1-&gt;4)-Mur2Ac(oyl-L-Ala-gamma-D-Glu-L-Lys-D-Ala-D-Ala)](n)-di-trans,octa-cis-undecaprenyl diphosphate + beta-D-GlcNAc-(1-&gt;4)-Mur2Ac(oyl-L-Ala-gamma-D-Glu-L-Lys-D-Ala-D-Ala)-di-trans,octa-cis-undecaprenyl diphosphate = [GlcNAc-(1-&gt;4)-Mur2Ac(oyl-L-Ala-gamma-D-Glu-L-Lys-D-Ala-D-Ala)](n+1)-di-trans,octa-cis-undecaprenyl diphosphate + di-trans,octa-cis-undecaprenyl diphosphate + H(+)</text>
        <dbReference type="Rhea" id="RHEA:23708"/>
        <dbReference type="Rhea" id="RHEA-COMP:9602"/>
        <dbReference type="Rhea" id="RHEA-COMP:9603"/>
        <dbReference type="ChEBI" id="CHEBI:15378"/>
        <dbReference type="ChEBI" id="CHEBI:58405"/>
        <dbReference type="ChEBI" id="CHEBI:60033"/>
        <dbReference type="ChEBI" id="CHEBI:78435"/>
        <dbReference type="EC" id="2.4.99.28"/>
    </reaction>
</comment>
<dbReference type="SUPFAM" id="SSF53955">
    <property type="entry name" value="Lysozyme-like"/>
    <property type="match status" value="1"/>
</dbReference>
<dbReference type="Pfam" id="PF00912">
    <property type="entry name" value="Transgly"/>
    <property type="match status" value="1"/>
</dbReference>
<dbReference type="GO" id="GO:0009002">
    <property type="term" value="F:serine-type D-Ala-D-Ala carboxypeptidase activity"/>
    <property type="evidence" value="ECO:0007669"/>
    <property type="project" value="UniProtKB-EC"/>
</dbReference>
<dbReference type="GO" id="GO:0009252">
    <property type="term" value="P:peptidoglycan biosynthetic process"/>
    <property type="evidence" value="ECO:0007669"/>
    <property type="project" value="UniProtKB-KW"/>
</dbReference>